<dbReference type="InterPro" id="IPR050357">
    <property type="entry name" value="Arrestin_domain-protein"/>
</dbReference>
<dbReference type="GO" id="GO:0070086">
    <property type="term" value="P:ubiquitin-dependent endocytosis"/>
    <property type="evidence" value="ECO:0007669"/>
    <property type="project" value="TreeGrafter"/>
</dbReference>
<protein>
    <recommendedName>
        <fullName evidence="2">Arrestin-like N-terminal domain-containing protein</fullName>
    </recommendedName>
</protein>
<dbReference type="GO" id="GO:0005886">
    <property type="term" value="C:plasma membrane"/>
    <property type="evidence" value="ECO:0007669"/>
    <property type="project" value="TreeGrafter"/>
</dbReference>
<proteinExistence type="predicted"/>
<dbReference type="STRING" id="91626.A0A0C9MCR9"/>
<dbReference type="InterPro" id="IPR014756">
    <property type="entry name" value="Ig_E-set"/>
</dbReference>
<reference evidence="3" key="1">
    <citation type="submission" date="2014-09" db="EMBL/GenBank/DDBJ databases">
        <title>Draft genome sequence of an oleaginous Mucoromycotina fungus Mucor ambiguus NBRC6742.</title>
        <authorList>
            <person name="Takeda I."/>
            <person name="Yamane N."/>
            <person name="Morita T."/>
            <person name="Tamano K."/>
            <person name="Machida M."/>
            <person name="Baker S."/>
            <person name="Koike H."/>
        </authorList>
    </citation>
    <scope>NUCLEOTIDE SEQUENCE</scope>
    <source>
        <strain evidence="3">NBRC 6742</strain>
    </source>
</reference>
<dbReference type="GO" id="GO:0030674">
    <property type="term" value="F:protein-macromolecule adaptor activity"/>
    <property type="evidence" value="ECO:0007669"/>
    <property type="project" value="TreeGrafter"/>
</dbReference>
<dbReference type="Gene3D" id="2.60.40.640">
    <property type="match status" value="1"/>
</dbReference>
<dbReference type="SUPFAM" id="SSF81296">
    <property type="entry name" value="E set domains"/>
    <property type="match status" value="1"/>
</dbReference>
<dbReference type="InterPro" id="IPR011021">
    <property type="entry name" value="Arrestin-like_N"/>
</dbReference>
<name>A0A0C9MCR9_9FUNG</name>
<evidence type="ECO:0000259" key="2">
    <source>
        <dbReference type="Pfam" id="PF00339"/>
    </source>
</evidence>
<dbReference type="OrthoDB" id="2333384at2759"/>
<evidence type="ECO:0000313" key="4">
    <source>
        <dbReference type="Proteomes" id="UP000053815"/>
    </source>
</evidence>
<evidence type="ECO:0000256" key="1">
    <source>
        <dbReference type="SAM" id="MobiDB-lite"/>
    </source>
</evidence>
<dbReference type="AlphaFoldDB" id="A0A0C9MCR9"/>
<feature type="region of interest" description="Disordered" evidence="1">
    <location>
        <begin position="445"/>
        <end position="492"/>
    </location>
</feature>
<dbReference type="EMBL" id="DF836291">
    <property type="protein sequence ID" value="GAN00717.1"/>
    <property type="molecule type" value="Genomic_DNA"/>
</dbReference>
<dbReference type="InterPro" id="IPR014752">
    <property type="entry name" value="Arrestin-like_C"/>
</dbReference>
<gene>
    <name evidence="3" type="ORF">MAM1_0002c00139</name>
</gene>
<feature type="compositionally biased region" description="Low complexity" evidence="1">
    <location>
        <begin position="410"/>
        <end position="422"/>
    </location>
</feature>
<feature type="domain" description="Arrestin-like N-terminal" evidence="2">
    <location>
        <begin position="35"/>
        <end position="154"/>
    </location>
</feature>
<dbReference type="PANTHER" id="PTHR11188:SF17">
    <property type="entry name" value="FI21816P1"/>
    <property type="match status" value="1"/>
</dbReference>
<dbReference type="PANTHER" id="PTHR11188">
    <property type="entry name" value="ARRESTIN DOMAIN CONTAINING PROTEIN"/>
    <property type="match status" value="1"/>
</dbReference>
<organism evidence="3">
    <name type="scientific">Mucor ambiguus</name>
    <dbReference type="NCBI Taxonomy" id="91626"/>
    <lineage>
        <taxon>Eukaryota</taxon>
        <taxon>Fungi</taxon>
        <taxon>Fungi incertae sedis</taxon>
        <taxon>Mucoromycota</taxon>
        <taxon>Mucoromycotina</taxon>
        <taxon>Mucoromycetes</taxon>
        <taxon>Mucorales</taxon>
        <taxon>Mucorineae</taxon>
        <taxon>Mucoraceae</taxon>
        <taxon>Mucor</taxon>
    </lineage>
</organism>
<sequence>MFKLLHKSEEILLSIEISPDFTGILRGFAHDESEGCTLKGELLMTTTRHVKIKRLETVFTGVCRVNFKTTNKMGVPTSDGIESRGIYRKKVTHVDEAVAAEADVNHSSSNTSMTFEAGTYKFPFSFKIPPSLPHSFKGKHGSIEYELDAYVIRSIFSADVHITKPVTLRRCLMDTPSPIARNTQIVIGKKHPDIVKYSATAPSMVYCEGGLLELGLNVELKDPNRYAVRIVTCGLKERVVYRTTGQSSLTNQAMHFNESSFPLGCSTFFPSQHPEYSPADLHNYNAIFRLYPRVHTDNKSSLIVVHHALLIRMIIDDNEVIARENVHRHKSTDSITSIASVASSLGAAPRSILSHLSMKQQHKQRNSPEKLPTMTPINITPNASASTSTPPLSRSPSISELSMETMSGESVLSTSPPSSLSLDMEPMQPFQSNIVRVSSRNLKATSSNKAAAEGNGDPYTIVDEGDNDEDEREGVARDNNFASGPQHHSGHSLTIHHHFNPFQFHKGILEKGSYECTLNIPIIVTSREEYREGGVPALPDYDATVDEPPSYRAALQCLPPVPIYPSLEGSENDSNCSEMFTNE</sequence>
<feature type="region of interest" description="Disordered" evidence="1">
    <location>
        <begin position="357"/>
        <end position="425"/>
    </location>
</feature>
<dbReference type="Proteomes" id="UP000053815">
    <property type="component" value="Unassembled WGS sequence"/>
</dbReference>
<accession>A0A0C9MCR9</accession>
<dbReference type="GO" id="GO:0031625">
    <property type="term" value="F:ubiquitin protein ligase binding"/>
    <property type="evidence" value="ECO:0007669"/>
    <property type="project" value="TreeGrafter"/>
</dbReference>
<evidence type="ECO:0000313" key="3">
    <source>
        <dbReference type="EMBL" id="GAN00717.1"/>
    </source>
</evidence>
<feature type="compositionally biased region" description="Acidic residues" evidence="1">
    <location>
        <begin position="463"/>
        <end position="472"/>
    </location>
</feature>
<dbReference type="Pfam" id="PF00339">
    <property type="entry name" value="Arrestin_N"/>
    <property type="match status" value="1"/>
</dbReference>
<feature type="compositionally biased region" description="Low complexity" evidence="1">
    <location>
        <begin position="378"/>
        <end position="399"/>
    </location>
</feature>
<dbReference type="GO" id="GO:0005829">
    <property type="term" value="C:cytosol"/>
    <property type="evidence" value="ECO:0007669"/>
    <property type="project" value="TreeGrafter"/>
</dbReference>
<keyword evidence="4" id="KW-1185">Reference proteome</keyword>